<dbReference type="EMBL" id="CAJPDS010000030">
    <property type="protein sequence ID" value="CAF9922254.1"/>
    <property type="molecule type" value="Genomic_DNA"/>
</dbReference>
<comment type="caution">
    <text evidence="2">The sequence shown here is derived from an EMBL/GenBank/DDBJ whole genome shotgun (WGS) entry which is preliminary data.</text>
</comment>
<dbReference type="AlphaFoldDB" id="A0A8H3IQI0"/>
<protein>
    <submittedName>
        <fullName evidence="2">Uncharacterized protein</fullName>
    </submittedName>
</protein>
<evidence type="ECO:0000256" key="1">
    <source>
        <dbReference type="SAM" id="MobiDB-lite"/>
    </source>
</evidence>
<proteinExistence type="predicted"/>
<reference evidence="2" key="1">
    <citation type="submission" date="2021-03" db="EMBL/GenBank/DDBJ databases">
        <authorList>
            <person name="Tagirdzhanova G."/>
        </authorList>
    </citation>
    <scope>NUCLEOTIDE SEQUENCE</scope>
</reference>
<gene>
    <name evidence="2" type="ORF">HETSPECPRED_005018</name>
</gene>
<dbReference type="OrthoDB" id="10589643at2759"/>
<name>A0A8H3IQI0_9LECA</name>
<keyword evidence="3" id="KW-1185">Reference proteome</keyword>
<organism evidence="2 3">
    <name type="scientific">Heterodermia speciosa</name>
    <dbReference type="NCBI Taxonomy" id="116794"/>
    <lineage>
        <taxon>Eukaryota</taxon>
        <taxon>Fungi</taxon>
        <taxon>Dikarya</taxon>
        <taxon>Ascomycota</taxon>
        <taxon>Pezizomycotina</taxon>
        <taxon>Lecanoromycetes</taxon>
        <taxon>OSLEUM clade</taxon>
        <taxon>Lecanoromycetidae</taxon>
        <taxon>Caliciales</taxon>
        <taxon>Physciaceae</taxon>
        <taxon>Heterodermia</taxon>
    </lineage>
</organism>
<accession>A0A8H3IQI0</accession>
<feature type="region of interest" description="Disordered" evidence="1">
    <location>
        <begin position="136"/>
        <end position="162"/>
    </location>
</feature>
<feature type="compositionally biased region" description="Polar residues" evidence="1">
    <location>
        <begin position="176"/>
        <end position="197"/>
    </location>
</feature>
<feature type="region of interest" description="Disordered" evidence="1">
    <location>
        <begin position="176"/>
        <end position="201"/>
    </location>
</feature>
<sequence>MCQIQTSFWSCGQLAEGKTILCFTYQLTQGKCCDGFSSYCRMIYRPCPNCQAGKPHPQGQDLNASISAKWSAVQEPAPNPVPVPEAEAIQALSETRSPADMLNAVDSAIMAPPSQDAISRVKRQDQAAQVKKLAPRSVPAPSRISAKGGIQKPVPPSASRQSLRRLSPMVETFTNMISSPKPSTETIVSHSSNSTEPADSLDAVGLSPSSIENLDFTIDPALIAL</sequence>
<dbReference type="Proteomes" id="UP000664521">
    <property type="component" value="Unassembled WGS sequence"/>
</dbReference>
<evidence type="ECO:0000313" key="2">
    <source>
        <dbReference type="EMBL" id="CAF9922254.1"/>
    </source>
</evidence>
<evidence type="ECO:0000313" key="3">
    <source>
        <dbReference type="Proteomes" id="UP000664521"/>
    </source>
</evidence>